<sequence length="74" mass="8675">MQQNSGNRLSNSSRTALGGSRVYAGLAYRVLMDRSIGTSPVRVFGLRQKTSRRMMQRKYMYSYAVRFDRMRWDT</sequence>
<reference evidence="1 2" key="1">
    <citation type="submission" date="2024-09" db="EMBL/GenBank/DDBJ databases">
        <title>T2T genomes of carrot and Alternaria dauci and their utility for understanding host-pathogen interaction during carrot leaf blight disease.</title>
        <authorList>
            <person name="Liu W."/>
            <person name="Xu S."/>
            <person name="Ou C."/>
            <person name="Liu X."/>
            <person name="Zhuang F."/>
            <person name="Deng X.W."/>
        </authorList>
    </citation>
    <scope>NUCLEOTIDE SEQUENCE [LARGE SCALE GENOMIC DNA]</scope>
    <source>
        <strain evidence="1 2">A2016</strain>
    </source>
</reference>
<gene>
    <name evidence="1" type="ORF">ACET3X_004653</name>
</gene>
<accession>A0ABR3UP34</accession>
<dbReference type="GeneID" id="96084975"/>
<organism evidence="1 2">
    <name type="scientific">Alternaria dauci</name>
    <dbReference type="NCBI Taxonomy" id="48095"/>
    <lineage>
        <taxon>Eukaryota</taxon>
        <taxon>Fungi</taxon>
        <taxon>Dikarya</taxon>
        <taxon>Ascomycota</taxon>
        <taxon>Pezizomycotina</taxon>
        <taxon>Dothideomycetes</taxon>
        <taxon>Pleosporomycetidae</taxon>
        <taxon>Pleosporales</taxon>
        <taxon>Pleosporineae</taxon>
        <taxon>Pleosporaceae</taxon>
        <taxon>Alternaria</taxon>
        <taxon>Alternaria sect. Porri</taxon>
    </lineage>
</organism>
<dbReference type="EMBL" id="JBHGVX010000003">
    <property type="protein sequence ID" value="KAL1798047.1"/>
    <property type="molecule type" value="Genomic_DNA"/>
</dbReference>
<name>A0ABR3UP34_9PLEO</name>
<keyword evidence="2" id="KW-1185">Reference proteome</keyword>
<comment type="caution">
    <text evidence="1">The sequence shown here is derived from an EMBL/GenBank/DDBJ whole genome shotgun (WGS) entry which is preliminary data.</text>
</comment>
<evidence type="ECO:0000313" key="2">
    <source>
        <dbReference type="Proteomes" id="UP001578633"/>
    </source>
</evidence>
<protein>
    <submittedName>
        <fullName evidence="1">Uncharacterized protein</fullName>
    </submittedName>
</protein>
<dbReference type="RefSeq" id="XP_069308631.1">
    <property type="nucleotide sequence ID" value="XM_069450881.1"/>
</dbReference>
<proteinExistence type="predicted"/>
<dbReference type="Proteomes" id="UP001578633">
    <property type="component" value="Chromosome 3"/>
</dbReference>
<evidence type="ECO:0000313" key="1">
    <source>
        <dbReference type="EMBL" id="KAL1798047.1"/>
    </source>
</evidence>